<evidence type="ECO:0000313" key="5">
    <source>
        <dbReference type="Proteomes" id="UP000265930"/>
    </source>
</evidence>
<comment type="caution">
    <text evidence="2">The sequence shown here is derived from an EMBL/GenBank/DDBJ whole genome shotgun (WGS) entry which is preliminary data.</text>
</comment>
<accession>A0A1V4IS83</accession>
<dbReference type="EMBL" id="MZGT01000022">
    <property type="protein sequence ID" value="OPJ62654.1"/>
    <property type="molecule type" value="Genomic_DNA"/>
</dbReference>
<evidence type="ECO:0000313" key="3">
    <source>
        <dbReference type="EMBL" id="RII33275.1"/>
    </source>
</evidence>
<evidence type="ECO:0000313" key="2">
    <source>
        <dbReference type="EMBL" id="OPJ62654.1"/>
    </source>
</evidence>
<evidence type="ECO:0000313" key="1">
    <source>
        <dbReference type="EMBL" id="MVX64881.1"/>
    </source>
</evidence>
<reference evidence="1" key="3">
    <citation type="submission" date="2019-12" db="EMBL/GenBank/DDBJ databases">
        <title>Microbes associate with the intestines of laboratory mice.</title>
        <authorList>
            <person name="Navarre W."/>
            <person name="Wong E."/>
        </authorList>
    </citation>
    <scope>NUCLEOTIDE SEQUENCE</scope>
    <source>
        <strain evidence="1">NM79_F5</strain>
    </source>
</reference>
<keyword evidence="4" id="KW-1185">Reference proteome</keyword>
<evidence type="ECO:0000313" key="4">
    <source>
        <dbReference type="Proteomes" id="UP000191056"/>
    </source>
</evidence>
<dbReference type="AlphaFoldDB" id="A0A1V4IS83"/>
<proteinExistence type="predicted"/>
<dbReference type="RefSeq" id="WP_079439506.1">
    <property type="nucleotide sequence ID" value="NZ_JBLZIA010000002.1"/>
</dbReference>
<protein>
    <submittedName>
        <fullName evidence="2">Uncharacterized protein</fullName>
    </submittedName>
</protein>
<organism evidence="2 4">
    <name type="scientific">Clostridium chromiireducens</name>
    <dbReference type="NCBI Taxonomy" id="225345"/>
    <lineage>
        <taxon>Bacteria</taxon>
        <taxon>Bacillati</taxon>
        <taxon>Bacillota</taxon>
        <taxon>Clostridia</taxon>
        <taxon>Eubacteriales</taxon>
        <taxon>Clostridiaceae</taxon>
        <taxon>Clostridium</taxon>
    </lineage>
</organism>
<dbReference type="Proteomes" id="UP000656077">
    <property type="component" value="Unassembled WGS sequence"/>
</dbReference>
<name>A0A1V4IS83_9CLOT</name>
<sequence length="76" mass="8808">MNKNMSRQIAIEFISSDKIMKFSVDSLHETIQISSKDMNRLYEWLKDDEISVSLNSENKQIILFKSSLLKAEIING</sequence>
<dbReference type="Proteomes" id="UP000265930">
    <property type="component" value="Unassembled WGS sequence"/>
</dbReference>
<gene>
    <name evidence="2" type="ORF">CLCHR_19470</name>
    <name evidence="3" type="ORF">D2A34_16115</name>
    <name evidence="1" type="ORF">GKZ28_14380</name>
</gene>
<dbReference type="EMBL" id="QXDJ01000004">
    <property type="protein sequence ID" value="RII33275.1"/>
    <property type="molecule type" value="Genomic_DNA"/>
</dbReference>
<reference evidence="3 5" key="2">
    <citation type="submission" date="2018-08" db="EMBL/GenBank/DDBJ databases">
        <title>Genome of Clostridium chromiireducens C1, DSM12136.</title>
        <authorList>
            <person name="Xing M."/>
            <person name="Wei Y."/>
            <person name="Ang E.L."/>
            <person name="Zhao H."/>
            <person name="Zhang Y."/>
        </authorList>
    </citation>
    <scope>NUCLEOTIDE SEQUENCE [LARGE SCALE GENOMIC DNA]</scope>
    <source>
        <strain evidence="3 5">C1</strain>
    </source>
</reference>
<dbReference type="Proteomes" id="UP000191056">
    <property type="component" value="Unassembled WGS sequence"/>
</dbReference>
<dbReference type="EMBL" id="WSRQ01000022">
    <property type="protein sequence ID" value="MVX64881.1"/>
    <property type="molecule type" value="Genomic_DNA"/>
</dbReference>
<reference evidence="2 4" key="1">
    <citation type="submission" date="2017-03" db="EMBL/GenBank/DDBJ databases">
        <title>Genome sequence of Clostridium chromiireducens DSM 23318.</title>
        <authorList>
            <person name="Poehlein A."/>
            <person name="Daniel R."/>
        </authorList>
    </citation>
    <scope>NUCLEOTIDE SEQUENCE [LARGE SCALE GENOMIC DNA]</scope>
    <source>
        <strain evidence="2 4">DSM 23318</strain>
    </source>
</reference>